<dbReference type="PANTHER" id="PTHR43280">
    <property type="entry name" value="ARAC-FAMILY TRANSCRIPTIONAL REGULATOR"/>
    <property type="match status" value="1"/>
</dbReference>
<keyword evidence="1" id="KW-0805">Transcription regulation</keyword>
<dbReference type="CDD" id="cd02208">
    <property type="entry name" value="cupin_RmlC-like"/>
    <property type="match status" value="1"/>
</dbReference>
<gene>
    <name evidence="5" type="ORF">EYB31_04865</name>
</gene>
<dbReference type="PANTHER" id="PTHR43280:SF27">
    <property type="entry name" value="TRANSCRIPTIONAL REGULATOR MTLR"/>
    <property type="match status" value="1"/>
</dbReference>
<organism evidence="5 6">
    <name type="scientific">Paenibacillus thalictri</name>
    <dbReference type="NCBI Taxonomy" id="2527873"/>
    <lineage>
        <taxon>Bacteria</taxon>
        <taxon>Bacillati</taxon>
        <taxon>Bacillota</taxon>
        <taxon>Bacilli</taxon>
        <taxon>Bacillales</taxon>
        <taxon>Paenibacillaceae</taxon>
        <taxon>Paenibacillus</taxon>
    </lineage>
</organism>
<keyword evidence="6" id="KW-1185">Reference proteome</keyword>
<comment type="caution">
    <text evidence="5">The sequence shown here is derived from an EMBL/GenBank/DDBJ whole genome shotgun (WGS) entry which is preliminary data.</text>
</comment>
<evidence type="ECO:0000259" key="4">
    <source>
        <dbReference type="PROSITE" id="PS01124"/>
    </source>
</evidence>
<evidence type="ECO:0000313" key="5">
    <source>
        <dbReference type="EMBL" id="TBL80563.1"/>
    </source>
</evidence>
<dbReference type="InterPro" id="IPR009057">
    <property type="entry name" value="Homeodomain-like_sf"/>
</dbReference>
<name>A0A4Q9DXI5_9BACL</name>
<protein>
    <submittedName>
        <fullName evidence="5">AraC family transcriptional regulator</fullName>
    </submittedName>
</protein>
<dbReference type="Pfam" id="PF07883">
    <property type="entry name" value="Cupin_2"/>
    <property type="match status" value="1"/>
</dbReference>
<dbReference type="EMBL" id="SIRE01000004">
    <property type="protein sequence ID" value="TBL80563.1"/>
    <property type="molecule type" value="Genomic_DNA"/>
</dbReference>
<proteinExistence type="predicted"/>
<dbReference type="OrthoDB" id="288481at2"/>
<dbReference type="Pfam" id="PF12833">
    <property type="entry name" value="HTH_18"/>
    <property type="match status" value="1"/>
</dbReference>
<dbReference type="InterPro" id="IPR014710">
    <property type="entry name" value="RmlC-like_jellyroll"/>
</dbReference>
<feature type="domain" description="HTH araC/xylS-type" evidence="4">
    <location>
        <begin position="182"/>
        <end position="280"/>
    </location>
</feature>
<dbReference type="InterPro" id="IPR018060">
    <property type="entry name" value="HTH_AraC"/>
</dbReference>
<dbReference type="PROSITE" id="PS00041">
    <property type="entry name" value="HTH_ARAC_FAMILY_1"/>
    <property type="match status" value="1"/>
</dbReference>
<evidence type="ECO:0000256" key="3">
    <source>
        <dbReference type="ARBA" id="ARBA00023163"/>
    </source>
</evidence>
<dbReference type="Proteomes" id="UP000293142">
    <property type="component" value="Unassembled WGS sequence"/>
</dbReference>
<evidence type="ECO:0000256" key="1">
    <source>
        <dbReference type="ARBA" id="ARBA00023015"/>
    </source>
</evidence>
<dbReference type="PROSITE" id="PS01124">
    <property type="entry name" value="HTH_ARAC_FAMILY_2"/>
    <property type="match status" value="1"/>
</dbReference>
<dbReference type="InterPro" id="IPR013096">
    <property type="entry name" value="Cupin_2"/>
</dbReference>
<dbReference type="RefSeq" id="WP_131012165.1">
    <property type="nucleotide sequence ID" value="NZ_SIRE01000004.1"/>
</dbReference>
<dbReference type="Gene3D" id="1.10.10.60">
    <property type="entry name" value="Homeodomain-like"/>
    <property type="match status" value="2"/>
</dbReference>
<dbReference type="SMART" id="SM00342">
    <property type="entry name" value="HTH_ARAC"/>
    <property type="match status" value="1"/>
</dbReference>
<evidence type="ECO:0000313" key="6">
    <source>
        <dbReference type="Proteomes" id="UP000293142"/>
    </source>
</evidence>
<sequence length="285" mass="33376">MQPFNENILYENPLVPMKIYVKKRPESWNEWHYHKQIEMLHVVSGGMDVLIDRQKYTLANGDVIIIGANQLHRDHVTRDTEYVIFHFDPLQYFDPSTVSYLKLFAGVNAALSDLNYVFMENAEARQSVSQCILDIFKEAKEKSYGYDMAISWHIRKILLTLLRSDQRQIVSSNKHVGLDRLKAVLDYVEKHLTEKITVMEASGIANISYSYFATYFKKVIGMSFVDYVNYHRIKLAERILLTEDVSIEQIGDMIGMESVGHFYKTFRKYNQCSPKEFRKKMSDIR</sequence>
<dbReference type="GO" id="GO:0003700">
    <property type="term" value="F:DNA-binding transcription factor activity"/>
    <property type="evidence" value="ECO:0007669"/>
    <property type="project" value="InterPro"/>
</dbReference>
<dbReference type="SUPFAM" id="SSF51215">
    <property type="entry name" value="Regulatory protein AraC"/>
    <property type="match status" value="1"/>
</dbReference>
<dbReference type="InterPro" id="IPR037923">
    <property type="entry name" value="HTH-like"/>
</dbReference>
<evidence type="ECO:0000256" key="2">
    <source>
        <dbReference type="ARBA" id="ARBA00023125"/>
    </source>
</evidence>
<accession>A0A4Q9DXI5</accession>
<dbReference type="AlphaFoldDB" id="A0A4Q9DXI5"/>
<keyword evidence="3" id="KW-0804">Transcription</keyword>
<dbReference type="GO" id="GO:0043565">
    <property type="term" value="F:sequence-specific DNA binding"/>
    <property type="evidence" value="ECO:0007669"/>
    <property type="project" value="InterPro"/>
</dbReference>
<keyword evidence="2" id="KW-0238">DNA-binding</keyword>
<dbReference type="Gene3D" id="2.60.120.10">
    <property type="entry name" value="Jelly Rolls"/>
    <property type="match status" value="1"/>
</dbReference>
<reference evidence="5 6" key="1">
    <citation type="submission" date="2019-02" db="EMBL/GenBank/DDBJ databases">
        <title>Paenibacillus sp. nov., isolated from surface-sterilized tissue of Thalictrum simplex L.</title>
        <authorList>
            <person name="Tuo L."/>
        </authorList>
    </citation>
    <scope>NUCLEOTIDE SEQUENCE [LARGE SCALE GENOMIC DNA]</scope>
    <source>
        <strain evidence="5 6">N2SHLJ1</strain>
    </source>
</reference>
<dbReference type="SUPFAM" id="SSF46689">
    <property type="entry name" value="Homeodomain-like"/>
    <property type="match status" value="2"/>
</dbReference>
<dbReference type="InterPro" id="IPR018062">
    <property type="entry name" value="HTH_AraC-typ_CS"/>
</dbReference>